<dbReference type="PANTHER" id="PTHR43065:SF46">
    <property type="entry name" value="C4-DICARBOXYLATE TRANSPORT SENSOR PROTEIN DCTB"/>
    <property type="match status" value="1"/>
</dbReference>
<dbReference type="InterPro" id="IPR036890">
    <property type="entry name" value="HATPase_C_sf"/>
</dbReference>
<dbReference type="Pfam" id="PF00512">
    <property type="entry name" value="HisKA"/>
    <property type="match status" value="1"/>
</dbReference>
<dbReference type="SMART" id="SM00387">
    <property type="entry name" value="HATPase_c"/>
    <property type="match status" value="1"/>
</dbReference>
<sequence>MEPYRIQNILIVDDQKTNLKLLKVQLESFGYIVFEASDGMEALEVLEKRKVEVIISDILMPNMHGYEFCAKVRADKALDSVVFIFYTATMTLKSEEQFALKLGADAFFRKPTSLTAMLEVIQGIAKDTQHRILTPLIQSTESILREYSQSIVNKFEDQNAMLIEKNNLLTHEIGERKKAEEDGKRQSVFFRMLFESSPIGLVMVHTDNSVIAANRMFTEIFQYSAEDLIGNNLSDFISPNGKSNESKELLEQAILGSILPIQIVRMRKDKSLVEILFHMYPFIVDNEPIALCGVYVDQTNQKSLEKQLRQSQKLESLGTLASSIAHDFNNILTIILGHTGLLESKSSDKTKLLHSIQIIQNASERGASIVRQLLTFARKTEMIYRSVMLNDIVREIENLLQDTFPKTIVIKSDLDSDISYISADAGQIHQLLLNLCINAKDSIQEIQRIGAITISTKEVAKEIVLQIFPNATEHSYIRIRVSDTGAGMTEETIQRVFEPFFTTKGEEKGTGLGLSVVYGIVENHHGFIDFRSKVGTGTTCTVYFPSETNVSKSKNSDKEESSYLVKKRAGTILLVEDEEFIREFTKEVLTEVGYNVISTENGREALSKFEQHKDEIFLVISDLDIPIINGDEVCIRIFALKPEMKIIVASGYISSDVKQSLYDWKDQIRYVQKPFRPSELLEAIDQLIKAV</sequence>
<dbReference type="Pfam" id="PF00072">
    <property type="entry name" value="Response_reg"/>
    <property type="match status" value="2"/>
</dbReference>
<evidence type="ECO:0000256" key="7">
    <source>
        <dbReference type="ARBA" id="ARBA00022840"/>
    </source>
</evidence>
<dbReference type="Pfam" id="PF13426">
    <property type="entry name" value="PAS_9"/>
    <property type="match status" value="1"/>
</dbReference>
<feature type="domain" description="PAS" evidence="12">
    <location>
        <begin position="186"/>
        <end position="257"/>
    </location>
</feature>
<dbReference type="InterPro" id="IPR011006">
    <property type="entry name" value="CheY-like_superfamily"/>
</dbReference>
<dbReference type="SUPFAM" id="SSF47384">
    <property type="entry name" value="Homodimeric domain of signal transducing histidine kinase"/>
    <property type="match status" value="1"/>
</dbReference>
<dbReference type="InterPro" id="IPR036097">
    <property type="entry name" value="HisK_dim/P_sf"/>
</dbReference>
<evidence type="ECO:0000256" key="8">
    <source>
        <dbReference type="ARBA" id="ARBA00023012"/>
    </source>
</evidence>
<dbReference type="OrthoDB" id="9770473at2"/>
<evidence type="ECO:0000313" key="13">
    <source>
        <dbReference type="EMBL" id="AOP34064.1"/>
    </source>
</evidence>
<dbReference type="PROSITE" id="PS50109">
    <property type="entry name" value="HIS_KIN"/>
    <property type="match status" value="1"/>
</dbReference>
<dbReference type="SUPFAM" id="SSF55874">
    <property type="entry name" value="ATPase domain of HSP90 chaperone/DNA topoisomerase II/histidine kinase"/>
    <property type="match status" value="1"/>
</dbReference>
<keyword evidence="5" id="KW-0547">Nucleotide-binding</keyword>
<keyword evidence="8" id="KW-0902">Two-component regulatory system</keyword>
<dbReference type="InterPro" id="IPR001789">
    <property type="entry name" value="Sig_transdc_resp-reg_receiver"/>
</dbReference>
<evidence type="ECO:0000256" key="2">
    <source>
        <dbReference type="ARBA" id="ARBA00012438"/>
    </source>
</evidence>
<evidence type="ECO:0000256" key="6">
    <source>
        <dbReference type="ARBA" id="ARBA00022777"/>
    </source>
</evidence>
<feature type="domain" description="Response regulatory" evidence="11">
    <location>
        <begin position="8"/>
        <end position="125"/>
    </location>
</feature>
<dbReference type="InterPro" id="IPR005467">
    <property type="entry name" value="His_kinase_dom"/>
</dbReference>
<dbReference type="CDD" id="cd00082">
    <property type="entry name" value="HisKA"/>
    <property type="match status" value="1"/>
</dbReference>
<dbReference type="InterPro" id="IPR000014">
    <property type="entry name" value="PAS"/>
</dbReference>
<dbReference type="Gene3D" id="3.30.450.20">
    <property type="entry name" value="PAS domain"/>
    <property type="match status" value="1"/>
</dbReference>
<evidence type="ECO:0000256" key="5">
    <source>
        <dbReference type="ARBA" id="ARBA00022741"/>
    </source>
</evidence>
<protein>
    <recommendedName>
        <fullName evidence="2">histidine kinase</fullName>
        <ecNumber evidence="2">2.7.13.3</ecNumber>
    </recommendedName>
</protein>
<dbReference type="Proteomes" id="UP000094197">
    <property type="component" value="Chromosome 1"/>
</dbReference>
<dbReference type="Gene3D" id="1.10.287.130">
    <property type="match status" value="1"/>
</dbReference>
<evidence type="ECO:0000313" key="14">
    <source>
        <dbReference type="Proteomes" id="UP000094197"/>
    </source>
</evidence>
<dbReference type="InterPro" id="IPR003661">
    <property type="entry name" value="HisK_dim/P_dom"/>
</dbReference>
<feature type="modified residue" description="4-aspartylphosphate" evidence="9">
    <location>
        <position position="622"/>
    </location>
</feature>
<keyword evidence="6" id="KW-0418">Kinase</keyword>
<dbReference type="SUPFAM" id="SSF55785">
    <property type="entry name" value="PYP-like sensor domain (PAS domain)"/>
    <property type="match status" value="1"/>
</dbReference>
<evidence type="ECO:0000256" key="9">
    <source>
        <dbReference type="PROSITE-ProRule" id="PRU00169"/>
    </source>
</evidence>
<accession>A0A1D7UWV4</accession>
<evidence type="ECO:0000256" key="4">
    <source>
        <dbReference type="ARBA" id="ARBA00022679"/>
    </source>
</evidence>
<dbReference type="CDD" id="cd00130">
    <property type="entry name" value="PAS"/>
    <property type="match status" value="1"/>
</dbReference>
<dbReference type="SMART" id="SM00448">
    <property type="entry name" value="REC"/>
    <property type="match status" value="2"/>
</dbReference>
<dbReference type="PRINTS" id="PR00344">
    <property type="entry name" value="BCTRLSENSOR"/>
</dbReference>
<dbReference type="CDD" id="cd17574">
    <property type="entry name" value="REC_OmpR"/>
    <property type="match status" value="1"/>
</dbReference>
<keyword evidence="7" id="KW-0067">ATP-binding</keyword>
<dbReference type="EC" id="2.7.13.3" evidence="2"/>
<evidence type="ECO:0000256" key="3">
    <source>
        <dbReference type="ARBA" id="ARBA00022553"/>
    </source>
</evidence>
<evidence type="ECO:0000259" key="11">
    <source>
        <dbReference type="PROSITE" id="PS50110"/>
    </source>
</evidence>
<feature type="modified residue" description="4-aspartylphosphate" evidence="9">
    <location>
        <position position="57"/>
    </location>
</feature>
<keyword evidence="3 9" id="KW-0597">Phosphoprotein</keyword>
<keyword evidence="14" id="KW-1185">Reference proteome</keyword>
<dbReference type="GO" id="GO:0000155">
    <property type="term" value="F:phosphorelay sensor kinase activity"/>
    <property type="evidence" value="ECO:0007669"/>
    <property type="project" value="InterPro"/>
</dbReference>
<feature type="domain" description="Histidine kinase" evidence="10">
    <location>
        <begin position="323"/>
        <end position="548"/>
    </location>
</feature>
<evidence type="ECO:0000256" key="1">
    <source>
        <dbReference type="ARBA" id="ARBA00000085"/>
    </source>
</evidence>
<dbReference type="EMBL" id="CP015217">
    <property type="protein sequence ID" value="AOP34064.1"/>
    <property type="molecule type" value="Genomic_DNA"/>
</dbReference>
<dbReference type="NCBIfam" id="TIGR00229">
    <property type="entry name" value="sensory_box"/>
    <property type="match status" value="1"/>
</dbReference>
<dbReference type="GO" id="GO:0005524">
    <property type="term" value="F:ATP binding"/>
    <property type="evidence" value="ECO:0007669"/>
    <property type="project" value="UniProtKB-KW"/>
</dbReference>
<dbReference type="KEGG" id="laj:A0128_09545"/>
<dbReference type="SUPFAM" id="SSF52172">
    <property type="entry name" value="CheY-like"/>
    <property type="match status" value="2"/>
</dbReference>
<dbReference type="Pfam" id="PF02518">
    <property type="entry name" value="HATPase_c"/>
    <property type="match status" value="1"/>
</dbReference>
<dbReference type="Gene3D" id="3.30.565.10">
    <property type="entry name" value="Histidine kinase-like ATPase, C-terminal domain"/>
    <property type="match status" value="1"/>
</dbReference>
<proteinExistence type="predicted"/>
<gene>
    <name evidence="13" type="ORF">A0128_09545</name>
</gene>
<comment type="catalytic activity">
    <reaction evidence="1">
        <text>ATP + protein L-histidine = ADP + protein N-phospho-L-histidine.</text>
        <dbReference type="EC" id="2.7.13.3"/>
    </reaction>
</comment>
<keyword evidence="4" id="KW-0808">Transferase</keyword>
<evidence type="ECO:0000259" key="10">
    <source>
        <dbReference type="PROSITE" id="PS50109"/>
    </source>
</evidence>
<dbReference type="RefSeq" id="WP_069607295.1">
    <property type="nucleotide sequence ID" value="NZ_CP015217.1"/>
</dbReference>
<organism evidence="13 14">
    <name type="scientific">Leptospira tipperaryensis</name>
    <dbReference type="NCBI Taxonomy" id="2564040"/>
    <lineage>
        <taxon>Bacteria</taxon>
        <taxon>Pseudomonadati</taxon>
        <taxon>Spirochaetota</taxon>
        <taxon>Spirochaetia</taxon>
        <taxon>Leptospirales</taxon>
        <taxon>Leptospiraceae</taxon>
        <taxon>Leptospira</taxon>
    </lineage>
</organism>
<name>A0A1D7UWV4_9LEPT</name>
<dbReference type="PANTHER" id="PTHR43065">
    <property type="entry name" value="SENSOR HISTIDINE KINASE"/>
    <property type="match status" value="1"/>
</dbReference>
<dbReference type="Gene3D" id="3.40.50.2300">
    <property type="match status" value="2"/>
</dbReference>
<dbReference type="InterPro" id="IPR004358">
    <property type="entry name" value="Sig_transdc_His_kin-like_C"/>
</dbReference>
<dbReference type="PROSITE" id="PS50112">
    <property type="entry name" value="PAS"/>
    <property type="match status" value="1"/>
</dbReference>
<dbReference type="AlphaFoldDB" id="A0A1D7UWV4"/>
<dbReference type="PROSITE" id="PS50110">
    <property type="entry name" value="RESPONSE_REGULATORY"/>
    <property type="match status" value="2"/>
</dbReference>
<feature type="domain" description="Response regulatory" evidence="11">
    <location>
        <begin position="571"/>
        <end position="688"/>
    </location>
</feature>
<dbReference type="InterPro" id="IPR035965">
    <property type="entry name" value="PAS-like_dom_sf"/>
</dbReference>
<reference evidence="13 14" key="1">
    <citation type="submission" date="2016-04" db="EMBL/GenBank/DDBJ databases">
        <title>Complete genome seqeunce of Leptospira alstonii serovar Room22.</title>
        <authorList>
            <person name="Nally J.E."/>
            <person name="Bayles D.O."/>
            <person name="Hurley D."/>
            <person name="Fanning S."/>
            <person name="McMahon B.J."/>
            <person name="Arent Z."/>
        </authorList>
    </citation>
    <scope>NUCLEOTIDE SEQUENCE [LARGE SCALE GENOMIC DNA]</scope>
    <source>
        <strain evidence="13 14">GWTS #1</strain>
    </source>
</reference>
<evidence type="ECO:0000259" key="12">
    <source>
        <dbReference type="PROSITE" id="PS50112"/>
    </source>
</evidence>
<dbReference type="SMART" id="SM00091">
    <property type="entry name" value="PAS"/>
    <property type="match status" value="1"/>
</dbReference>
<dbReference type="InterPro" id="IPR003594">
    <property type="entry name" value="HATPase_dom"/>
</dbReference>
<dbReference type="SMART" id="SM00388">
    <property type="entry name" value="HisKA"/>
    <property type="match status" value="1"/>
</dbReference>